<dbReference type="Proteomes" id="UP001212821">
    <property type="component" value="Chromosome"/>
</dbReference>
<evidence type="ECO:0000256" key="3">
    <source>
        <dbReference type="ARBA" id="ARBA00022692"/>
    </source>
</evidence>
<keyword evidence="4" id="KW-0256">Endoplasmic reticulum</keyword>
<dbReference type="InterPro" id="IPR057433">
    <property type="entry name" value="LMF1/2_C"/>
</dbReference>
<dbReference type="InterPro" id="IPR057434">
    <property type="entry name" value="LMF1/2_N"/>
</dbReference>
<feature type="transmembrane region" description="Helical" evidence="7">
    <location>
        <begin position="96"/>
        <end position="116"/>
    </location>
</feature>
<evidence type="ECO:0000313" key="11">
    <source>
        <dbReference type="Proteomes" id="UP001212821"/>
    </source>
</evidence>
<organism evidence="10 11">
    <name type="scientific">Kitasatospora cathayae</name>
    <dbReference type="NCBI Taxonomy" id="3004092"/>
    <lineage>
        <taxon>Bacteria</taxon>
        <taxon>Bacillati</taxon>
        <taxon>Actinomycetota</taxon>
        <taxon>Actinomycetes</taxon>
        <taxon>Kitasatosporales</taxon>
        <taxon>Streptomycetaceae</taxon>
        <taxon>Kitasatospora</taxon>
    </lineage>
</organism>
<dbReference type="InterPro" id="IPR009613">
    <property type="entry name" value="LMF"/>
</dbReference>
<dbReference type="RefSeq" id="WP_270139837.1">
    <property type="nucleotide sequence ID" value="NZ_CP115450.1"/>
</dbReference>
<feature type="transmembrane region" description="Helical" evidence="7">
    <location>
        <begin position="71"/>
        <end position="90"/>
    </location>
</feature>
<evidence type="ECO:0000256" key="7">
    <source>
        <dbReference type="SAM" id="Phobius"/>
    </source>
</evidence>
<dbReference type="PANTHER" id="PTHR14463:SF10">
    <property type="entry name" value="LIPASE MATURATION FACTOR 1"/>
    <property type="match status" value="1"/>
</dbReference>
<proteinExistence type="inferred from homology"/>
<comment type="subcellular location">
    <subcellularLocation>
        <location evidence="1">Endoplasmic reticulum membrane</location>
        <topology evidence="1">Multi-pass membrane protein</topology>
    </subcellularLocation>
</comment>
<keyword evidence="11" id="KW-1185">Reference proteome</keyword>
<gene>
    <name evidence="10" type="ORF">O1G21_00815</name>
</gene>
<sequence>MEWFSDADYWLGRLLFQRGLAVVYFVAFLSVAAQFRGLIGERGLLPASAFVARVRFVNAPSVFHLHCSDRFLAAVIWTGVALSAALAAGAGDAVPLWASILMWLATWAAYLSIVNVGQTWFAYMWESLLAETGFLAIFLGNADVAPPILVLWLLRWLLFRLEVGAGLIKLRGDSCWRDLTCLYYHHETQPMPGPLSWFFHHLPKPVHRVEAAANHLAQLLAPFALFAPQPAASAAAVFMIVTQLWLIASGNFAWLNWLAVVLALSVLGTGATSRTLGLPAAHHFSSPPTWYEGLVMAAAVLLVALSYWPARNLVSRRQIMNASFNPLHLVNTYGAFGSIGRARYEIVVEGTDDREIGATTVWKEYAFKGKPGDVRYRPSQIAPYHLRLDWQMWFAAISPAYAEPWFPRLLAALLDNNTEVLRLIGTNPFREDPPTYVRARLYRYRFTEWRDLRATGAWWHRTLLGDYVPPVALPGRTTAPRH</sequence>
<reference evidence="11" key="1">
    <citation type="submission" date="2022-12" db="EMBL/GenBank/DDBJ databases">
        <authorList>
            <person name="Mo P."/>
        </authorList>
    </citation>
    <scope>NUCLEOTIDE SEQUENCE [LARGE SCALE GENOMIC DNA]</scope>
    <source>
        <strain evidence="11">HUAS 3-15</strain>
    </source>
</reference>
<dbReference type="EMBL" id="CP115450">
    <property type="protein sequence ID" value="WBP84543.1"/>
    <property type="molecule type" value="Genomic_DNA"/>
</dbReference>
<feature type="domain" description="Lipase maturation factor 1/2 N-terminal" evidence="8">
    <location>
        <begin position="122"/>
        <end position="268"/>
    </location>
</feature>
<evidence type="ECO:0000256" key="6">
    <source>
        <dbReference type="ARBA" id="ARBA00023136"/>
    </source>
</evidence>
<dbReference type="PANTHER" id="PTHR14463">
    <property type="entry name" value="LIPASE MATURATION FACTOR"/>
    <property type="match status" value="1"/>
</dbReference>
<keyword evidence="3 7" id="KW-0812">Transmembrane</keyword>
<name>A0ABY7PVX6_9ACTN</name>
<evidence type="ECO:0000313" key="10">
    <source>
        <dbReference type="EMBL" id="WBP84543.1"/>
    </source>
</evidence>
<evidence type="ECO:0000256" key="1">
    <source>
        <dbReference type="ARBA" id="ARBA00004477"/>
    </source>
</evidence>
<keyword evidence="6 7" id="KW-0472">Membrane</keyword>
<dbReference type="Pfam" id="PF06762">
    <property type="entry name" value="LMF1"/>
    <property type="match status" value="1"/>
</dbReference>
<dbReference type="Pfam" id="PF25179">
    <property type="entry name" value="LMF1_C"/>
    <property type="match status" value="1"/>
</dbReference>
<feature type="transmembrane region" description="Helical" evidence="7">
    <location>
        <begin position="293"/>
        <end position="310"/>
    </location>
</feature>
<evidence type="ECO:0000259" key="8">
    <source>
        <dbReference type="Pfam" id="PF06762"/>
    </source>
</evidence>
<evidence type="ECO:0000256" key="4">
    <source>
        <dbReference type="ARBA" id="ARBA00022824"/>
    </source>
</evidence>
<feature type="transmembrane region" description="Helical" evidence="7">
    <location>
        <begin position="128"/>
        <end position="154"/>
    </location>
</feature>
<keyword evidence="5 7" id="KW-1133">Transmembrane helix</keyword>
<accession>A0ABY7PVX6</accession>
<feature type="domain" description="Lipase maturation factor 1/2 C-terminal" evidence="9">
    <location>
        <begin position="329"/>
        <end position="469"/>
    </location>
</feature>
<evidence type="ECO:0000256" key="2">
    <source>
        <dbReference type="ARBA" id="ARBA00005512"/>
    </source>
</evidence>
<protein>
    <submittedName>
        <fullName evidence="10">Lipase maturation factor family protein</fullName>
    </submittedName>
</protein>
<feature type="transmembrane region" description="Helical" evidence="7">
    <location>
        <begin position="20"/>
        <end position="39"/>
    </location>
</feature>
<comment type="similarity">
    <text evidence="2">Belongs to the lipase maturation factor family.</text>
</comment>
<feature type="transmembrane region" description="Helical" evidence="7">
    <location>
        <begin position="226"/>
        <end position="247"/>
    </location>
</feature>
<evidence type="ECO:0000256" key="5">
    <source>
        <dbReference type="ARBA" id="ARBA00022989"/>
    </source>
</evidence>
<evidence type="ECO:0000259" key="9">
    <source>
        <dbReference type="Pfam" id="PF25179"/>
    </source>
</evidence>
<feature type="transmembrane region" description="Helical" evidence="7">
    <location>
        <begin position="254"/>
        <end position="273"/>
    </location>
</feature>